<dbReference type="KEGG" id="mlr:MELLADRAFT_105619"/>
<dbReference type="EMBL" id="GL883103">
    <property type="protein sequence ID" value="EGG07620.1"/>
    <property type="molecule type" value="Genomic_DNA"/>
</dbReference>
<dbReference type="Proteomes" id="UP000001072">
    <property type="component" value="Unassembled WGS sequence"/>
</dbReference>
<dbReference type="GeneID" id="18922666"/>
<dbReference type="InParanoid" id="F4RIT7"/>
<organism evidence="2">
    <name type="scientific">Melampsora larici-populina (strain 98AG31 / pathotype 3-4-7)</name>
    <name type="common">Poplar leaf rust fungus</name>
    <dbReference type="NCBI Taxonomy" id="747676"/>
    <lineage>
        <taxon>Eukaryota</taxon>
        <taxon>Fungi</taxon>
        <taxon>Dikarya</taxon>
        <taxon>Basidiomycota</taxon>
        <taxon>Pucciniomycotina</taxon>
        <taxon>Pucciniomycetes</taxon>
        <taxon>Pucciniales</taxon>
        <taxon>Melampsoraceae</taxon>
        <taxon>Melampsora</taxon>
    </lineage>
</organism>
<name>F4RIT7_MELLP</name>
<accession>F4RIT7</accession>
<sequence>MTITAQLIAIHPFLLHTLQRCQCRWLESLKAGRTNTRVQTYDRILDSGISIEDEEECTKCARMDVHSASMTVSWRWDSFREMGSREARTSSLDLKSSEATHREVNVANDLISAW</sequence>
<evidence type="ECO:0000313" key="1">
    <source>
        <dbReference type="EMBL" id="EGG07620.1"/>
    </source>
</evidence>
<gene>
    <name evidence="1" type="ORF">MELLADRAFT_105619</name>
</gene>
<dbReference type="RefSeq" id="XP_007408952.1">
    <property type="nucleotide sequence ID" value="XM_007408890.1"/>
</dbReference>
<dbReference type="HOGENOM" id="CLU_2121613_0_0_1"/>
<proteinExistence type="predicted"/>
<protein>
    <submittedName>
        <fullName evidence="1">Uncharacterized protein</fullName>
    </submittedName>
</protein>
<dbReference type="AlphaFoldDB" id="F4RIT7"/>
<reference evidence="2" key="1">
    <citation type="journal article" date="2011" name="Proc. Natl. Acad. Sci. U.S.A.">
        <title>Obligate biotrophy features unraveled by the genomic analysis of rust fungi.</title>
        <authorList>
            <person name="Duplessis S."/>
            <person name="Cuomo C.A."/>
            <person name="Lin Y.-C."/>
            <person name="Aerts A."/>
            <person name="Tisserant E."/>
            <person name="Veneault-Fourrey C."/>
            <person name="Joly D.L."/>
            <person name="Hacquard S."/>
            <person name="Amselem J."/>
            <person name="Cantarel B.L."/>
            <person name="Chiu R."/>
            <person name="Coutinho P.M."/>
            <person name="Feau N."/>
            <person name="Field M."/>
            <person name="Frey P."/>
            <person name="Gelhaye E."/>
            <person name="Goldberg J."/>
            <person name="Grabherr M.G."/>
            <person name="Kodira C.D."/>
            <person name="Kohler A."/>
            <person name="Kuees U."/>
            <person name="Lindquist E.A."/>
            <person name="Lucas S.M."/>
            <person name="Mago R."/>
            <person name="Mauceli E."/>
            <person name="Morin E."/>
            <person name="Murat C."/>
            <person name="Pangilinan J.L."/>
            <person name="Park R."/>
            <person name="Pearson M."/>
            <person name="Quesneville H."/>
            <person name="Rouhier N."/>
            <person name="Sakthikumar S."/>
            <person name="Salamov A.A."/>
            <person name="Schmutz J."/>
            <person name="Selles B."/>
            <person name="Shapiro H."/>
            <person name="Tanguay P."/>
            <person name="Tuskan G.A."/>
            <person name="Henrissat B."/>
            <person name="Van de Peer Y."/>
            <person name="Rouze P."/>
            <person name="Ellis J.G."/>
            <person name="Dodds P.N."/>
            <person name="Schein J.E."/>
            <person name="Zhong S."/>
            <person name="Hamelin R.C."/>
            <person name="Grigoriev I.V."/>
            <person name="Szabo L.J."/>
            <person name="Martin F."/>
        </authorList>
    </citation>
    <scope>NUCLEOTIDE SEQUENCE [LARGE SCALE GENOMIC DNA]</scope>
    <source>
        <strain evidence="2">98AG31 / pathotype 3-4-7</strain>
    </source>
</reference>
<dbReference type="VEuPathDB" id="FungiDB:MELLADRAFT_105619"/>
<evidence type="ECO:0000313" key="2">
    <source>
        <dbReference type="Proteomes" id="UP000001072"/>
    </source>
</evidence>
<keyword evidence="2" id="KW-1185">Reference proteome</keyword>